<dbReference type="EMBL" id="JAHFXS010000001">
    <property type="protein sequence ID" value="KAG9991697.1"/>
    <property type="molecule type" value="Genomic_DNA"/>
</dbReference>
<organism evidence="1 2">
    <name type="scientific">Aureobasidium melanogenum</name>
    <name type="common">Aureobasidium pullulans var. melanogenum</name>
    <dbReference type="NCBI Taxonomy" id="46634"/>
    <lineage>
        <taxon>Eukaryota</taxon>
        <taxon>Fungi</taxon>
        <taxon>Dikarya</taxon>
        <taxon>Ascomycota</taxon>
        <taxon>Pezizomycotina</taxon>
        <taxon>Dothideomycetes</taxon>
        <taxon>Dothideomycetidae</taxon>
        <taxon>Dothideales</taxon>
        <taxon>Saccotheciaceae</taxon>
        <taxon>Aureobasidium</taxon>
    </lineage>
</organism>
<name>A0A9P8G755_AURME</name>
<sequence>MDVPSRLTAAMIPSCVSPILSIGSTPIRRQWTFCRTFLATSLPNLLLALNKNLPSVDLLPEMNLDTSA</sequence>
<reference evidence="1" key="2">
    <citation type="submission" date="2021-08" db="EMBL/GenBank/DDBJ databases">
        <authorList>
            <person name="Gostincar C."/>
            <person name="Sun X."/>
            <person name="Song Z."/>
            <person name="Gunde-Cimerman N."/>
        </authorList>
    </citation>
    <scope>NUCLEOTIDE SEQUENCE</scope>
    <source>
        <strain evidence="1">EXF-9298</strain>
    </source>
</reference>
<proteinExistence type="predicted"/>
<dbReference type="Proteomes" id="UP000729357">
    <property type="component" value="Unassembled WGS sequence"/>
</dbReference>
<evidence type="ECO:0000313" key="1">
    <source>
        <dbReference type="EMBL" id="KAG9991697.1"/>
    </source>
</evidence>
<accession>A0A9P8G755</accession>
<keyword evidence="2" id="KW-1185">Reference proteome</keyword>
<protein>
    <submittedName>
        <fullName evidence="1">Uncharacterized protein</fullName>
    </submittedName>
</protein>
<feature type="non-terminal residue" evidence="1">
    <location>
        <position position="68"/>
    </location>
</feature>
<reference evidence="1" key="1">
    <citation type="journal article" date="2021" name="J Fungi (Basel)">
        <title>Virulence traits and population genomics of the black yeast Aureobasidium melanogenum.</title>
        <authorList>
            <person name="Cernosa A."/>
            <person name="Sun X."/>
            <person name="Gostincar C."/>
            <person name="Fang C."/>
            <person name="Gunde-Cimerman N."/>
            <person name="Song Z."/>
        </authorList>
    </citation>
    <scope>NUCLEOTIDE SEQUENCE</scope>
    <source>
        <strain evidence="1">EXF-9298</strain>
    </source>
</reference>
<dbReference type="AlphaFoldDB" id="A0A9P8G755"/>
<gene>
    <name evidence="1" type="ORF">KCU98_g234</name>
</gene>
<comment type="caution">
    <text evidence="1">The sequence shown here is derived from an EMBL/GenBank/DDBJ whole genome shotgun (WGS) entry which is preliminary data.</text>
</comment>
<evidence type="ECO:0000313" key="2">
    <source>
        <dbReference type="Proteomes" id="UP000729357"/>
    </source>
</evidence>